<accession>A0A0D2FM54</accession>
<dbReference type="Proteomes" id="UP000054266">
    <property type="component" value="Unassembled WGS sequence"/>
</dbReference>
<name>A0A0D2FM54_9EURO</name>
<sequence length="413" mass="47717">MDPVSIARRAREAAEDAYTVGQVMFDLWQGYNEAGRDYETFSRDLNQLGHCCMLVCPFLLNPSCAFSGHILRPLHRIIHDIIAIVTDLRHGLDQFRDEIGRHERVIGIRLFRLITTPEHERRRRLQRFPQRQRIVLQRSQLRYATSILNLVVAVVQHPQTREYERHRPRQFNNEDSLLRDVHRAKRAVETLERNPAAGWTVTATCWIHALPSRPDGHRSPLDILADQWTTPESRRPGGGLTDGEHMREIRALQRAIDGLQQQITRLEDDVEQYRRGRQEDQETIARLRIECAAEQAARHRQRGRDAAVVRRLQAEIASRTQAHEGLERECARLTGERDAAKKDYENLEKYVTRVEVARDQAERRLERLQTNAMPPTSYRDPPTSKGHGRFSGSRTREAIVQEGAPETTAVKAS</sequence>
<dbReference type="HOGENOM" id="CLU_665641_0_0_1"/>
<proteinExistence type="predicted"/>
<evidence type="ECO:0000313" key="2">
    <source>
        <dbReference type="EMBL" id="KIW69213.1"/>
    </source>
</evidence>
<organism evidence="2 3">
    <name type="scientific">Phialophora macrospora</name>
    <dbReference type="NCBI Taxonomy" id="1851006"/>
    <lineage>
        <taxon>Eukaryota</taxon>
        <taxon>Fungi</taxon>
        <taxon>Dikarya</taxon>
        <taxon>Ascomycota</taxon>
        <taxon>Pezizomycotina</taxon>
        <taxon>Eurotiomycetes</taxon>
        <taxon>Chaetothyriomycetidae</taxon>
        <taxon>Chaetothyriales</taxon>
        <taxon>Herpotrichiellaceae</taxon>
        <taxon>Phialophora</taxon>
    </lineage>
</organism>
<keyword evidence="3" id="KW-1185">Reference proteome</keyword>
<evidence type="ECO:0000256" key="1">
    <source>
        <dbReference type="SAM" id="MobiDB-lite"/>
    </source>
</evidence>
<reference evidence="2 3" key="1">
    <citation type="submission" date="2015-01" db="EMBL/GenBank/DDBJ databases">
        <title>The Genome Sequence of Capronia semiimmersa CBS27337.</title>
        <authorList>
            <consortium name="The Broad Institute Genomics Platform"/>
            <person name="Cuomo C."/>
            <person name="de Hoog S."/>
            <person name="Gorbushina A."/>
            <person name="Stielow B."/>
            <person name="Teixiera M."/>
            <person name="Abouelleil A."/>
            <person name="Chapman S.B."/>
            <person name="Priest M."/>
            <person name="Young S.K."/>
            <person name="Wortman J."/>
            <person name="Nusbaum C."/>
            <person name="Birren B."/>
        </authorList>
    </citation>
    <scope>NUCLEOTIDE SEQUENCE [LARGE SCALE GENOMIC DNA]</scope>
    <source>
        <strain evidence="2 3">CBS 27337</strain>
    </source>
</reference>
<dbReference type="Gene3D" id="1.10.287.1490">
    <property type="match status" value="1"/>
</dbReference>
<feature type="region of interest" description="Disordered" evidence="1">
    <location>
        <begin position="365"/>
        <end position="413"/>
    </location>
</feature>
<evidence type="ECO:0000313" key="3">
    <source>
        <dbReference type="Proteomes" id="UP000054266"/>
    </source>
</evidence>
<dbReference type="AlphaFoldDB" id="A0A0D2FM54"/>
<dbReference type="EMBL" id="KN846958">
    <property type="protein sequence ID" value="KIW69213.1"/>
    <property type="molecule type" value="Genomic_DNA"/>
</dbReference>
<gene>
    <name evidence="2" type="ORF">PV04_05103</name>
</gene>
<protein>
    <submittedName>
        <fullName evidence="2">Uncharacterized protein</fullName>
    </submittedName>
</protein>